<dbReference type="Proteomes" id="UP001049176">
    <property type="component" value="Chromosome 1"/>
</dbReference>
<dbReference type="AlphaFoldDB" id="A0A9P7V4H8"/>
<evidence type="ECO:0000256" key="1">
    <source>
        <dbReference type="SAM" id="MobiDB-lite"/>
    </source>
</evidence>
<feature type="region of interest" description="Disordered" evidence="1">
    <location>
        <begin position="1"/>
        <end position="23"/>
    </location>
</feature>
<gene>
    <name evidence="2" type="ORF">E1B28_001891</name>
</gene>
<name>A0A9P7V4H8_9AGAR</name>
<dbReference type="KEGG" id="more:E1B28_001891"/>
<dbReference type="RefSeq" id="XP_043016581.1">
    <property type="nucleotide sequence ID" value="XM_043147867.1"/>
</dbReference>
<dbReference type="GeneID" id="66070967"/>
<proteinExistence type="predicted"/>
<sequence>MDFAFHDNASGTPAIDDRKTIPGNCHSLSASEADDIRRSNKAEVLTSNSTLGV</sequence>
<protein>
    <submittedName>
        <fullName evidence="2">Uncharacterized protein</fullName>
    </submittedName>
</protein>
<accession>A0A9P7V4H8</accession>
<evidence type="ECO:0000313" key="2">
    <source>
        <dbReference type="EMBL" id="KAG7100111.1"/>
    </source>
</evidence>
<evidence type="ECO:0000313" key="3">
    <source>
        <dbReference type="Proteomes" id="UP001049176"/>
    </source>
</evidence>
<dbReference type="EMBL" id="CM032181">
    <property type="protein sequence ID" value="KAG7100111.1"/>
    <property type="molecule type" value="Genomic_DNA"/>
</dbReference>
<comment type="caution">
    <text evidence="2">The sequence shown here is derived from an EMBL/GenBank/DDBJ whole genome shotgun (WGS) entry which is preliminary data.</text>
</comment>
<keyword evidence="3" id="KW-1185">Reference proteome</keyword>
<reference evidence="2" key="1">
    <citation type="journal article" date="2021" name="Genome Biol. Evol.">
        <title>The assembled and annotated genome of the fairy-ring fungus Marasmius oreades.</title>
        <authorList>
            <person name="Hiltunen M."/>
            <person name="Ament-Velasquez S.L."/>
            <person name="Johannesson H."/>
        </authorList>
    </citation>
    <scope>NUCLEOTIDE SEQUENCE</scope>
    <source>
        <strain evidence="2">03SP1</strain>
    </source>
</reference>
<organism evidence="2 3">
    <name type="scientific">Marasmius oreades</name>
    <name type="common">fairy-ring Marasmius</name>
    <dbReference type="NCBI Taxonomy" id="181124"/>
    <lineage>
        <taxon>Eukaryota</taxon>
        <taxon>Fungi</taxon>
        <taxon>Dikarya</taxon>
        <taxon>Basidiomycota</taxon>
        <taxon>Agaricomycotina</taxon>
        <taxon>Agaricomycetes</taxon>
        <taxon>Agaricomycetidae</taxon>
        <taxon>Agaricales</taxon>
        <taxon>Marasmiineae</taxon>
        <taxon>Marasmiaceae</taxon>
        <taxon>Marasmius</taxon>
    </lineage>
</organism>